<dbReference type="InterPro" id="IPR011032">
    <property type="entry name" value="GroES-like_sf"/>
</dbReference>
<organism evidence="5">
    <name type="scientific">freshwater metagenome</name>
    <dbReference type="NCBI Taxonomy" id="449393"/>
    <lineage>
        <taxon>unclassified sequences</taxon>
        <taxon>metagenomes</taxon>
        <taxon>ecological metagenomes</taxon>
    </lineage>
</organism>
<dbReference type="GO" id="GO:0035925">
    <property type="term" value="F:mRNA 3'-UTR AU-rich region binding"/>
    <property type="evidence" value="ECO:0007669"/>
    <property type="project" value="TreeGrafter"/>
</dbReference>
<evidence type="ECO:0000259" key="3">
    <source>
        <dbReference type="SMART" id="SM00829"/>
    </source>
</evidence>
<dbReference type="InterPro" id="IPR036291">
    <property type="entry name" value="NAD(P)-bd_dom_sf"/>
</dbReference>
<protein>
    <submittedName>
        <fullName evidence="5">Unannotated protein</fullName>
    </submittedName>
</protein>
<gene>
    <name evidence="4" type="ORF">UFOPK2942_01183</name>
    <name evidence="5" type="ORF">UFOPK3232_01147</name>
    <name evidence="6" type="ORF">UFOPK4242_01006</name>
</gene>
<dbReference type="Gene3D" id="3.90.180.10">
    <property type="entry name" value="Medium-chain alcohol dehydrogenases, catalytic domain"/>
    <property type="match status" value="1"/>
</dbReference>
<dbReference type="SUPFAM" id="SSF51735">
    <property type="entry name" value="NAD(P)-binding Rossmann-fold domains"/>
    <property type="match status" value="1"/>
</dbReference>
<evidence type="ECO:0000313" key="5">
    <source>
        <dbReference type="EMBL" id="CAB4839007.1"/>
    </source>
</evidence>
<dbReference type="InterPro" id="IPR013149">
    <property type="entry name" value="ADH-like_C"/>
</dbReference>
<keyword evidence="2" id="KW-0560">Oxidoreductase</keyword>
<evidence type="ECO:0000256" key="1">
    <source>
        <dbReference type="ARBA" id="ARBA00022857"/>
    </source>
</evidence>
<dbReference type="EMBL" id="CAFARE010000053">
    <property type="protein sequence ID" value="CAB4839007.1"/>
    <property type="molecule type" value="Genomic_DNA"/>
</dbReference>
<evidence type="ECO:0000256" key="2">
    <source>
        <dbReference type="ARBA" id="ARBA00023002"/>
    </source>
</evidence>
<proteinExistence type="predicted"/>
<reference evidence="5" key="1">
    <citation type="submission" date="2020-05" db="EMBL/GenBank/DDBJ databases">
        <authorList>
            <person name="Chiriac C."/>
            <person name="Salcher M."/>
            <person name="Ghai R."/>
            <person name="Kavagutti S V."/>
        </authorList>
    </citation>
    <scope>NUCLEOTIDE SEQUENCE</scope>
</reference>
<sequence length="316" mass="32683">MKAIQITAFGGPDAMKLVDLADPVASEGFEVINVSAIGINYADTHQTENSYLSPQTLPLVPGIEVVGTTASGRRVLAPVASGGYAEKALAHSAAMIDIPDGVSDSQALCMLVQGSTAWHILKTVGHVKPGESVVVHAAAGGVGTIAIQLAKMWGAKVIAVASTEEKRNLAISLGADIAVDATVADLAGAIKTANGGKRVNLILEMVGGTTFDQSLDVLAPFGRLITFGMASRTAPTPIHPGVLMGGSKTVTGFWLSHCFGNKELMNDVIEELFELVRSGKLHPVVGMSFPLSQATAAHVAMLARKTTGKITLIPGQ</sequence>
<dbReference type="GO" id="GO:0070402">
    <property type="term" value="F:NADPH binding"/>
    <property type="evidence" value="ECO:0007669"/>
    <property type="project" value="TreeGrafter"/>
</dbReference>
<dbReference type="AlphaFoldDB" id="A0A6J7B1H8"/>
<dbReference type="EMBL" id="CAFAAA010000054">
    <property type="protein sequence ID" value="CAB4787918.1"/>
    <property type="molecule type" value="Genomic_DNA"/>
</dbReference>
<dbReference type="GO" id="GO:0003960">
    <property type="term" value="F:quinone reductase (NADPH) activity"/>
    <property type="evidence" value="ECO:0007669"/>
    <property type="project" value="TreeGrafter"/>
</dbReference>
<dbReference type="EMBL" id="CAFBQC010000056">
    <property type="protein sequence ID" value="CAB5043277.1"/>
    <property type="molecule type" value="Genomic_DNA"/>
</dbReference>
<name>A0A6J7B1H8_9ZZZZ</name>
<dbReference type="Pfam" id="PF00107">
    <property type="entry name" value="ADH_zinc_N"/>
    <property type="match status" value="1"/>
</dbReference>
<evidence type="ECO:0000313" key="6">
    <source>
        <dbReference type="EMBL" id="CAB5043277.1"/>
    </source>
</evidence>
<evidence type="ECO:0000313" key="4">
    <source>
        <dbReference type="EMBL" id="CAB4787918.1"/>
    </source>
</evidence>
<dbReference type="PANTHER" id="PTHR48106:SF13">
    <property type="entry name" value="QUINONE OXIDOREDUCTASE-RELATED"/>
    <property type="match status" value="1"/>
</dbReference>
<dbReference type="GO" id="GO:0005829">
    <property type="term" value="C:cytosol"/>
    <property type="evidence" value="ECO:0007669"/>
    <property type="project" value="TreeGrafter"/>
</dbReference>
<dbReference type="PANTHER" id="PTHR48106">
    <property type="entry name" value="QUINONE OXIDOREDUCTASE PIG3-RELATED"/>
    <property type="match status" value="1"/>
</dbReference>
<feature type="domain" description="Enoyl reductase (ER)" evidence="3">
    <location>
        <begin position="10"/>
        <end position="312"/>
    </location>
</feature>
<dbReference type="SUPFAM" id="SSF50129">
    <property type="entry name" value="GroES-like"/>
    <property type="match status" value="1"/>
</dbReference>
<dbReference type="InterPro" id="IPR020843">
    <property type="entry name" value="ER"/>
</dbReference>
<keyword evidence="1" id="KW-0521">NADP</keyword>
<dbReference type="SMART" id="SM00829">
    <property type="entry name" value="PKS_ER"/>
    <property type="match status" value="1"/>
</dbReference>
<dbReference type="Gene3D" id="3.40.50.720">
    <property type="entry name" value="NAD(P)-binding Rossmann-like Domain"/>
    <property type="match status" value="1"/>
</dbReference>
<accession>A0A6J7B1H8</accession>